<evidence type="ECO:0000313" key="6">
    <source>
        <dbReference type="Proteomes" id="UP000381093"/>
    </source>
</evidence>
<feature type="domain" description="NAD(+)--protein-arginine ADP-ribosyltransferase Tre1-like N-terminal" evidence="4">
    <location>
        <begin position="50"/>
        <end position="242"/>
    </location>
</feature>
<feature type="compositionally biased region" description="Basic and acidic residues" evidence="1">
    <location>
        <begin position="274"/>
        <end position="289"/>
    </location>
</feature>
<keyword evidence="2" id="KW-1133">Transmembrane helix</keyword>
<evidence type="ECO:0000256" key="2">
    <source>
        <dbReference type="SAM" id="Phobius"/>
    </source>
</evidence>
<protein>
    <submittedName>
        <fullName evidence="5">Uncharacterized protein</fullName>
    </submittedName>
</protein>
<dbReference type="RefSeq" id="WP_150765527.1">
    <property type="nucleotide sequence ID" value="NZ_CABVHW010000011.1"/>
</dbReference>
<reference evidence="5 6" key="1">
    <citation type="submission" date="2019-09" db="EMBL/GenBank/DDBJ databases">
        <authorList>
            <person name="Chandra G."/>
            <person name="Truman W A."/>
        </authorList>
    </citation>
    <scope>NUCLEOTIDE SEQUENCE [LARGE SCALE GENOMIC DNA]</scope>
    <source>
        <strain evidence="5">PS710</strain>
    </source>
</reference>
<sequence>MFLLHIVPTWHEIENRITHQMGYQGGATYRTPFNERAPSLSLNIRRINSVRSAFIQAEWEAGRLLRQRFSDLDISSILNELIDVVSQMAMIVAGSVLIGGAIGAGTGAFLGGAGAIPMGAAGAAMGLQASTWILGILGLTPIAEFFVEGLPRIGEYYLTGINTAWKGPRGEEGLNPFSRDDPFAQRSAAHDIALGHVEVVALLLGAIVAYITRGRGNANILAQEMRASPKGARLGAWMLKHEDTLKKRPDLQTSAPRKGALDQQEPGPPAHRPSGKEKDAPRDKPNAMPLHKVECFKADKLPASKIGEFERQLKGQEDGLNRLTVDEYLENIANPVKRSQKAARQARKDLQDTLQERFQKEYLKSMSPKTARVESVKKAKETMSNLAGLHNPDLSAGGKDIIADFGDRRVNSSIGPQWKPKIANLKKAAETVPATLRGDTYLNVKLHKC</sequence>
<feature type="transmembrane region" description="Helical" evidence="2">
    <location>
        <begin position="122"/>
        <end position="143"/>
    </location>
</feature>
<evidence type="ECO:0000256" key="1">
    <source>
        <dbReference type="SAM" id="MobiDB-lite"/>
    </source>
</evidence>
<dbReference type="EMBL" id="CABVHW010000011">
    <property type="protein sequence ID" value="VVO10798.1"/>
    <property type="molecule type" value="Genomic_DNA"/>
</dbReference>
<keyword evidence="2" id="KW-0472">Membrane</keyword>
<accession>A0A5E7DA11</accession>
<evidence type="ECO:0000259" key="4">
    <source>
        <dbReference type="Pfam" id="PF21724"/>
    </source>
</evidence>
<dbReference type="InterPro" id="IPR049195">
    <property type="entry name" value="Tre1-like_N"/>
</dbReference>
<keyword evidence="2" id="KW-0812">Transmembrane</keyword>
<name>A0A5E7DA11_PSEFL</name>
<organism evidence="5 6">
    <name type="scientific">Pseudomonas fluorescens</name>
    <dbReference type="NCBI Taxonomy" id="294"/>
    <lineage>
        <taxon>Bacteria</taxon>
        <taxon>Pseudomonadati</taxon>
        <taxon>Pseudomonadota</taxon>
        <taxon>Gammaproteobacteria</taxon>
        <taxon>Pseudomonadales</taxon>
        <taxon>Pseudomonadaceae</taxon>
        <taxon>Pseudomonas</taxon>
    </lineage>
</organism>
<feature type="transmembrane region" description="Helical" evidence="2">
    <location>
        <begin position="88"/>
        <end position="110"/>
    </location>
</feature>
<dbReference type="InterPro" id="IPR028949">
    <property type="entry name" value="Ntox15"/>
</dbReference>
<evidence type="ECO:0000259" key="3">
    <source>
        <dbReference type="Pfam" id="PF15604"/>
    </source>
</evidence>
<dbReference type="Proteomes" id="UP000381093">
    <property type="component" value="Unassembled WGS sequence"/>
</dbReference>
<dbReference type="AlphaFoldDB" id="A0A5E7DA11"/>
<dbReference type="Pfam" id="PF21724">
    <property type="entry name" value="DUF6861"/>
    <property type="match status" value="1"/>
</dbReference>
<feature type="region of interest" description="Disordered" evidence="1">
    <location>
        <begin position="245"/>
        <end position="289"/>
    </location>
</feature>
<gene>
    <name evidence="5" type="ORF">PS710_03430</name>
</gene>
<feature type="transmembrane region" description="Helical" evidence="2">
    <location>
        <begin position="192"/>
        <end position="211"/>
    </location>
</feature>
<feature type="domain" description="Novel toxin 15" evidence="3">
    <location>
        <begin position="305"/>
        <end position="446"/>
    </location>
</feature>
<dbReference type="Pfam" id="PF15604">
    <property type="entry name" value="Ntox15"/>
    <property type="match status" value="1"/>
</dbReference>
<evidence type="ECO:0000313" key="5">
    <source>
        <dbReference type="EMBL" id="VVO10798.1"/>
    </source>
</evidence>
<proteinExistence type="predicted"/>